<dbReference type="InterPro" id="IPR052039">
    <property type="entry name" value="Caspase-related_regulators"/>
</dbReference>
<dbReference type="InterPro" id="IPR001309">
    <property type="entry name" value="Pept_C14_p20"/>
</dbReference>
<dbReference type="AlphaFoldDB" id="X6MDR1"/>
<evidence type="ECO:0000259" key="2">
    <source>
        <dbReference type="PROSITE" id="PS50208"/>
    </source>
</evidence>
<gene>
    <name evidence="3" type="ORF">RFI_25219</name>
</gene>
<feature type="coiled-coil region" evidence="1">
    <location>
        <begin position="66"/>
        <end position="100"/>
    </location>
</feature>
<dbReference type="PROSITE" id="PS50208">
    <property type="entry name" value="CASPASE_P20"/>
    <property type="match status" value="1"/>
</dbReference>
<dbReference type="EMBL" id="ASPP01021671">
    <property type="protein sequence ID" value="ETO12158.1"/>
    <property type="molecule type" value="Genomic_DNA"/>
</dbReference>
<dbReference type="SUPFAM" id="SSF52129">
    <property type="entry name" value="Caspase-like"/>
    <property type="match status" value="1"/>
</dbReference>
<dbReference type="PANTHER" id="PTHR22576">
    <property type="entry name" value="MUCOSA ASSOCIATED LYMPHOID TISSUE LYMPHOMA TRANSLOCATION PROTEIN 1/PARACASPASE"/>
    <property type="match status" value="1"/>
</dbReference>
<keyword evidence="4" id="KW-1185">Reference proteome</keyword>
<evidence type="ECO:0000313" key="3">
    <source>
        <dbReference type="EMBL" id="ETO12158.1"/>
    </source>
</evidence>
<accession>X6MDR1</accession>
<comment type="caution">
    <text evidence="3">The sequence shown here is derived from an EMBL/GenBank/DDBJ whole genome shotgun (WGS) entry which is preliminary data.</text>
</comment>
<dbReference type="Pfam" id="PF00656">
    <property type="entry name" value="Peptidase_C14"/>
    <property type="match status" value="1"/>
</dbReference>
<name>X6MDR1_RETFI</name>
<protein>
    <recommendedName>
        <fullName evidence="2">Caspase family p20 domain-containing protein</fullName>
    </recommendedName>
</protein>
<organism evidence="3 4">
    <name type="scientific">Reticulomyxa filosa</name>
    <dbReference type="NCBI Taxonomy" id="46433"/>
    <lineage>
        <taxon>Eukaryota</taxon>
        <taxon>Sar</taxon>
        <taxon>Rhizaria</taxon>
        <taxon>Retaria</taxon>
        <taxon>Foraminifera</taxon>
        <taxon>Monothalamids</taxon>
        <taxon>Reticulomyxidae</taxon>
        <taxon>Reticulomyxa</taxon>
    </lineage>
</organism>
<reference evidence="3 4" key="1">
    <citation type="journal article" date="2013" name="Curr. Biol.">
        <title>The Genome of the Foraminiferan Reticulomyxa filosa.</title>
        <authorList>
            <person name="Glockner G."/>
            <person name="Hulsmann N."/>
            <person name="Schleicher M."/>
            <person name="Noegel A.A."/>
            <person name="Eichinger L."/>
            <person name="Gallinger C."/>
            <person name="Pawlowski J."/>
            <person name="Sierra R."/>
            <person name="Euteneuer U."/>
            <person name="Pillet L."/>
            <person name="Moustafa A."/>
            <person name="Platzer M."/>
            <person name="Groth M."/>
            <person name="Szafranski K."/>
            <person name="Schliwa M."/>
        </authorList>
    </citation>
    <scope>NUCLEOTIDE SEQUENCE [LARGE SCALE GENOMIC DNA]</scope>
</reference>
<evidence type="ECO:0000313" key="4">
    <source>
        <dbReference type="Proteomes" id="UP000023152"/>
    </source>
</evidence>
<feature type="non-terminal residue" evidence="3">
    <location>
        <position position="1"/>
    </location>
</feature>
<keyword evidence="1" id="KW-0175">Coiled coil</keyword>
<evidence type="ECO:0000256" key="1">
    <source>
        <dbReference type="SAM" id="Coils"/>
    </source>
</evidence>
<dbReference type="InterPro" id="IPR029030">
    <property type="entry name" value="Caspase-like_dom_sf"/>
</dbReference>
<feature type="domain" description="Caspase family p20" evidence="2">
    <location>
        <begin position="705"/>
        <end position="765"/>
    </location>
</feature>
<dbReference type="Gene3D" id="3.40.50.1460">
    <property type="match status" value="1"/>
</dbReference>
<dbReference type="GO" id="GO:0004197">
    <property type="term" value="F:cysteine-type endopeptidase activity"/>
    <property type="evidence" value="ECO:0007669"/>
    <property type="project" value="InterPro"/>
</dbReference>
<dbReference type="Proteomes" id="UP000023152">
    <property type="component" value="Unassembled WGS sequence"/>
</dbReference>
<sequence>IFKQYKEMYLFVYSTQTKRKIIQYTLILHFCRSAQTGTQNPIMTDRIIFNHLLDGVKDVDTFNFILNSQKDIKSVIEKEMEQSEQELEKRIQQFETTEINLSSVLQHLLLRRWKLDNPKKNGGSTTSVGQWSSWKWFEVISYIFEQYQGNLPSVINEMLLKDIRSYLNEKLSKWDLFFLTPCLNYLSLFPTNNTSGIKLSNHFEKGECPEWKGDDLDKKLISVLKTDLRIRELNVIAPKYSEEYVIDLLIVQKDRKLSQSILECLFSQDKNCWEVMFIVFQADFEQWRKHLEKLNTLGVFEEGETGSSFLNQFQNNTEFIKLVKSSENFLAFLAFMQQQKMIWKNDYQLLTTVENCYGQVDYCEPVVSRLIDILWNELHLENQSINNKVNKITKNLLKKGIITFKNLVGQNPPFTQVCFILYLYTCWSHSFLDLCLNQTDTTCLFLFAFDILQNNKIQEKYKNWLKWWNQKEQRDKKEIIKKFKTMSNEEFGKWLSNECKWKYHITKDDVDSIRFSIIAYLEFINQDNTEEKVNQLYDLLFLLAHVMVGEIKKEIKMKELTFKELLRQSYCCLEATDFQKINDENLKIHLVDMKDNILESDRDVEKEFESNEPLFKIRWTPIIGKTKKIKNALIVMIAISEYEDNDKWCNLESVKDEDITNFKYIFEQELNYKFVCNEKPKMNKEDVQEFIDKLFIDFKLRRNLNNYDAFIMIISGHGDENDVLVTSEGDTMSINGIRASFDCNEMKSFRDCPKIFIIDVCRGNNTPHATDSTKTRGKKEKKQSNVHNDNGFLMIWSTTKGYKVGDLSLFSKSMKNIIVAKYKTYPLSQMLREIREDIKNKGSGEWYCVESQDTADYEIIFQQKKSV</sequence>
<proteinExistence type="predicted"/>
<dbReference type="GO" id="GO:0006508">
    <property type="term" value="P:proteolysis"/>
    <property type="evidence" value="ECO:0007669"/>
    <property type="project" value="InterPro"/>
</dbReference>
<dbReference type="PANTHER" id="PTHR22576:SF41">
    <property type="entry name" value="CASPASE 14, APOPTOSIS-RELATED CYSTEINE PEPTIDASE"/>
    <property type="match status" value="1"/>
</dbReference>
<dbReference type="InterPro" id="IPR011600">
    <property type="entry name" value="Pept_C14_caspase"/>
</dbReference>